<organism evidence="1 2">
    <name type="scientific">Agromyces protaetiae</name>
    <dbReference type="NCBI Taxonomy" id="2509455"/>
    <lineage>
        <taxon>Bacteria</taxon>
        <taxon>Bacillati</taxon>
        <taxon>Actinomycetota</taxon>
        <taxon>Actinomycetes</taxon>
        <taxon>Micrococcales</taxon>
        <taxon>Microbacteriaceae</taxon>
        <taxon>Agromyces</taxon>
    </lineage>
</organism>
<evidence type="ECO:0000313" key="2">
    <source>
        <dbReference type="Proteomes" id="UP000291259"/>
    </source>
</evidence>
<dbReference type="Proteomes" id="UP000291259">
    <property type="component" value="Chromosome"/>
</dbReference>
<dbReference type="SUPFAM" id="SSF53756">
    <property type="entry name" value="UDP-Glycosyltransferase/glycogen phosphorylase"/>
    <property type="match status" value="1"/>
</dbReference>
<protein>
    <submittedName>
        <fullName evidence="1">Glycosyltransferase</fullName>
    </submittedName>
</protein>
<keyword evidence="2" id="KW-1185">Reference proteome</keyword>
<dbReference type="Gene3D" id="3.40.50.2000">
    <property type="entry name" value="Glycogen Phosphorylase B"/>
    <property type="match status" value="2"/>
</dbReference>
<dbReference type="KEGG" id="agf:ET445_16615"/>
<keyword evidence="1" id="KW-0808">Transferase</keyword>
<reference evidence="1 2" key="1">
    <citation type="submission" date="2019-01" db="EMBL/GenBank/DDBJ databases">
        <title>Genome sequencing of strain FW100M-8.</title>
        <authorList>
            <person name="Heo J."/>
            <person name="Kim S.-J."/>
            <person name="Kim J.-S."/>
            <person name="Hong S.-B."/>
            <person name="Kwon S.-W."/>
        </authorList>
    </citation>
    <scope>NUCLEOTIDE SEQUENCE [LARGE SCALE GENOMIC DNA]</scope>
    <source>
        <strain evidence="1 2">FW100M-8</strain>
    </source>
</reference>
<dbReference type="Pfam" id="PF13692">
    <property type="entry name" value="Glyco_trans_1_4"/>
    <property type="match status" value="1"/>
</dbReference>
<name>A0A4P6FVS7_9MICO</name>
<dbReference type="RefSeq" id="WP_129192262.1">
    <property type="nucleotide sequence ID" value="NZ_CP035491.1"/>
</dbReference>
<evidence type="ECO:0000313" key="1">
    <source>
        <dbReference type="EMBL" id="QAY74718.1"/>
    </source>
</evidence>
<sequence length="370" mass="40965">MARILYVTTYSPQRSDLGGAAWVDRQIIERLRERFEVDVFVVVDDNAVNPVPLEVRRSRWSAFRTLLRMILRREPYQAAKFRWSPNWNSRAAELVPLLKSDSVVVTSQWPALLMLSDLGVASVLHIAHNVDYVIADAHDPRVFSLVKNARRMRRVEFDLLRRPARVLALSAADSDRLRSGGVEASQLRLSSGAESRTVASQRRIGFVGKATWPPNAEAIEALTKEVMPAVRARIGISSPSLVLAGRGSERWASRDVRALGALDKLDEFYAAIDLVVVPRMGPTTGISVKLLEALEHGVHVIAPSALIQDAGIEAGCTRADTPAEVAEAVIRYYGNHLPSSFSPSPRKPEVVRSEPIELQDLPEYVAEVVQ</sequence>
<accession>A0A4P6FVS7</accession>
<dbReference type="OrthoDB" id="9807209at2"/>
<dbReference type="EMBL" id="CP035491">
    <property type="protein sequence ID" value="QAY74718.1"/>
    <property type="molecule type" value="Genomic_DNA"/>
</dbReference>
<dbReference type="AlphaFoldDB" id="A0A4P6FVS7"/>
<gene>
    <name evidence="1" type="ORF">ET445_16615</name>
</gene>
<dbReference type="GO" id="GO:0016740">
    <property type="term" value="F:transferase activity"/>
    <property type="evidence" value="ECO:0007669"/>
    <property type="project" value="UniProtKB-KW"/>
</dbReference>
<proteinExistence type="predicted"/>